<protein>
    <submittedName>
        <fullName evidence="2">Uncharacterized protein</fullName>
    </submittedName>
</protein>
<name>A0A3P1C2U8_9BACT</name>
<accession>A0A3P1C2U8</accession>
<keyword evidence="1" id="KW-0812">Transmembrane</keyword>
<dbReference type="RefSeq" id="WP_124872318.1">
    <property type="nucleotide sequence ID" value="NZ_RQJO01000007.1"/>
</dbReference>
<dbReference type="AlphaFoldDB" id="A0A3P1C2U8"/>
<feature type="transmembrane region" description="Helical" evidence="1">
    <location>
        <begin position="158"/>
        <end position="179"/>
    </location>
</feature>
<keyword evidence="1" id="KW-0472">Membrane</keyword>
<feature type="transmembrane region" description="Helical" evidence="1">
    <location>
        <begin position="108"/>
        <end position="126"/>
    </location>
</feature>
<dbReference type="Proteomes" id="UP000271925">
    <property type="component" value="Unassembled WGS sequence"/>
</dbReference>
<reference evidence="2 3" key="1">
    <citation type="submission" date="2018-11" db="EMBL/GenBank/DDBJ databases">
        <authorList>
            <person name="Zhou Z."/>
            <person name="Wang G."/>
        </authorList>
    </citation>
    <scope>NUCLEOTIDE SEQUENCE [LARGE SCALE GENOMIC DNA]</scope>
    <source>
        <strain evidence="2 3">KCTC52004</strain>
    </source>
</reference>
<dbReference type="EMBL" id="RQJO01000007">
    <property type="protein sequence ID" value="RRB07383.1"/>
    <property type="molecule type" value="Genomic_DNA"/>
</dbReference>
<sequence>MHFLRFLSSDLVVWAFRFWFRHFGVISFWMLFAALGRAVQMRFFGPISSPLSISLEVIVEVARIVTLLAIIGCGSLSAGIRKVAGIYRSNRQQWSDFGRKMRLTLRQFWPVLLWNLLVFSLIAFGFNRVNGLLADHSAVLPFLKKTGVMQASATSMPIVFFLKNLTVIPFTLVFDYTLVRWLVDKRGVTNAYLQTGA</sequence>
<gene>
    <name evidence="2" type="ORF">EHT25_06280</name>
</gene>
<evidence type="ECO:0000256" key="1">
    <source>
        <dbReference type="SAM" id="Phobius"/>
    </source>
</evidence>
<comment type="caution">
    <text evidence="2">The sequence shown here is derived from an EMBL/GenBank/DDBJ whole genome shotgun (WGS) entry which is preliminary data.</text>
</comment>
<proteinExistence type="predicted"/>
<keyword evidence="1" id="KW-1133">Transmembrane helix</keyword>
<feature type="transmembrane region" description="Helical" evidence="1">
    <location>
        <begin position="20"/>
        <end position="39"/>
    </location>
</feature>
<keyword evidence="3" id="KW-1185">Reference proteome</keyword>
<evidence type="ECO:0000313" key="3">
    <source>
        <dbReference type="Proteomes" id="UP000271925"/>
    </source>
</evidence>
<evidence type="ECO:0000313" key="2">
    <source>
        <dbReference type="EMBL" id="RRB07383.1"/>
    </source>
</evidence>
<organism evidence="2 3">
    <name type="scientific">Larkinella rosea</name>
    <dbReference type="NCBI Taxonomy" id="2025312"/>
    <lineage>
        <taxon>Bacteria</taxon>
        <taxon>Pseudomonadati</taxon>
        <taxon>Bacteroidota</taxon>
        <taxon>Cytophagia</taxon>
        <taxon>Cytophagales</taxon>
        <taxon>Spirosomataceae</taxon>
        <taxon>Larkinella</taxon>
    </lineage>
</organism>
<dbReference type="OrthoDB" id="953809at2"/>